<evidence type="ECO:0000313" key="4">
    <source>
        <dbReference type="Proteomes" id="UP001595617"/>
    </source>
</evidence>
<evidence type="ECO:0000256" key="1">
    <source>
        <dbReference type="PROSITE-ProRule" id="PRU00339"/>
    </source>
</evidence>
<dbReference type="Proteomes" id="UP001595617">
    <property type="component" value="Unassembled WGS sequence"/>
</dbReference>
<dbReference type="Pfam" id="PF14559">
    <property type="entry name" value="TPR_19"/>
    <property type="match status" value="1"/>
</dbReference>
<proteinExistence type="predicted"/>
<dbReference type="EMBL" id="JBHRYR010000002">
    <property type="protein sequence ID" value="MFC3851975.1"/>
    <property type="molecule type" value="Genomic_DNA"/>
</dbReference>
<dbReference type="InterPro" id="IPR011990">
    <property type="entry name" value="TPR-like_helical_dom_sf"/>
</dbReference>
<evidence type="ECO:0000313" key="3">
    <source>
        <dbReference type="EMBL" id="MFC3851975.1"/>
    </source>
</evidence>
<keyword evidence="2" id="KW-0732">Signal</keyword>
<dbReference type="Pfam" id="PF13429">
    <property type="entry name" value="TPR_15"/>
    <property type="match status" value="1"/>
</dbReference>
<dbReference type="Pfam" id="PF13428">
    <property type="entry name" value="TPR_14"/>
    <property type="match status" value="1"/>
</dbReference>
<keyword evidence="1" id="KW-0802">TPR repeat</keyword>
<dbReference type="SMART" id="SM00028">
    <property type="entry name" value="TPR"/>
    <property type="match status" value="9"/>
</dbReference>
<name>A0ABV7ZUU1_9GAMM</name>
<evidence type="ECO:0000256" key="2">
    <source>
        <dbReference type="SAM" id="SignalP"/>
    </source>
</evidence>
<dbReference type="PROSITE" id="PS50005">
    <property type="entry name" value="TPR"/>
    <property type="match status" value="1"/>
</dbReference>
<dbReference type="SUPFAM" id="SSF48452">
    <property type="entry name" value="TPR-like"/>
    <property type="match status" value="5"/>
</dbReference>
<feature type="signal peptide" evidence="2">
    <location>
        <begin position="1"/>
        <end position="20"/>
    </location>
</feature>
<protein>
    <submittedName>
        <fullName evidence="3">Tetratricopeptide repeat protein</fullName>
    </submittedName>
</protein>
<feature type="chain" id="PRO_5047420781" evidence="2">
    <location>
        <begin position="21"/>
        <end position="871"/>
    </location>
</feature>
<comment type="caution">
    <text evidence="3">The sequence shown here is derived from an EMBL/GenBank/DDBJ whole genome shotgun (WGS) entry which is preliminary data.</text>
</comment>
<dbReference type="Gene3D" id="1.25.40.10">
    <property type="entry name" value="Tetratricopeptide repeat domain"/>
    <property type="match status" value="6"/>
</dbReference>
<feature type="repeat" description="TPR" evidence="1">
    <location>
        <begin position="31"/>
        <end position="64"/>
    </location>
</feature>
<sequence>MFKNSYARTLLLLCLTFMLAACGGSDDGSAAAEHLERADVYADQGQYRAAMIELRSALQKNPNDLTATLTLAETLTFLGLPHQAAALLEPWHNDGQRAVTLTLAKAYAEQGKHLSVRETLTGYTAANEAEQTELLRLQADADRLAGNNQQALAGYEAAQTRQPNNAEIAAGLARLHIDLLNYDQALAVIDRFSAAHNSTADLQYLRGLSLYQQNQLDDATRTLTEGLALVPSSDIFLPTRRQLVSLLARTLTEQGNATQAMIYNQILNENTNVEFTRNTESAVEAIGRGDLETARTTLESLIQQNPDSQLVALLLGAVSLQQGDLEEGTALLTDNLDVELAPIPFIRLSAMAQVDQGMRDQAMSSLQRALMARPTDVDLMAMYGILALADSDPNNIEQGKIHLAKALQMDPSRSRLRLALAQYHQAQNEPEQAMGYLRAAFAQSPTDWVITEQYLTTLVASNAQAEAEQVRDRLLRDHGNEPYSLFLASLTDFQYGATTRAMNRLESLIQTSPNWHMPYLALARMQRSTGQNSAAIDTFLRAADANPADISGLQEAGQLIARQGTPEEVVDWLLETGIERPALADHAKALAAQIHIQQGRLADAQALLASAQADNPAVNRIHTDWLVAEARQAANREDWGTARARVAEAVSRQPQNPDHRLFLVRIVAAEGRTAEADQLLDDIEAEFGVLPSTALTRSTLALQDQGPDSAYSSLNDYWLSSDNPTVLPELIRLANLTNQPGSDLLAETWTQRQPNNPIAWQTLGNQRLRFGNELGAARAYREALSRNADNPLVLNNLAWLVRESNTDEAIALARRAAELAPENPAVLDTLGWVLHLDGQRIEAMDVLMRAQTLAPEDAEIQAHLAAVRAAQ</sequence>
<dbReference type="InterPro" id="IPR019734">
    <property type="entry name" value="TPR_rpt"/>
</dbReference>
<dbReference type="RefSeq" id="WP_380693579.1">
    <property type="nucleotide sequence ID" value="NZ_JBHRYR010000002.1"/>
</dbReference>
<keyword evidence="4" id="KW-1185">Reference proteome</keyword>
<organism evidence="3 4">
    <name type="scientific">Saccharospirillum mangrovi</name>
    <dbReference type="NCBI Taxonomy" id="2161747"/>
    <lineage>
        <taxon>Bacteria</taxon>
        <taxon>Pseudomonadati</taxon>
        <taxon>Pseudomonadota</taxon>
        <taxon>Gammaproteobacteria</taxon>
        <taxon>Oceanospirillales</taxon>
        <taxon>Saccharospirillaceae</taxon>
        <taxon>Saccharospirillum</taxon>
    </lineage>
</organism>
<dbReference type="PROSITE" id="PS51257">
    <property type="entry name" value="PROKAR_LIPOPROTEIN"/>
    <property type="match status" value="1"/>
</dbReference>
<reference evidence="4" key="1">
    <citation type="journal article" date="2019" name="Int. J. Syst. Evol. Microbiol.">
        <title>The Global Catalogue of Microorganisms (GCM) 10K type strain sequencing project: providing services to taxonomists for standard genome sequencing and annotation.</title>
        <authorList>
            <consortium name="The Broad Institute Genomics Platform"/>
            <consortium name="The Broad Institute Genome Sequencing Center for Infectious Disease"/>
            <person name="Wu L."/>
            <person name="Ma J."/>
        </authorList>
    </citation>
    <scope>NUCLEOTIDE SEQUENCE [LARGE SCALE GENOMIC DNA]</scope>
    <source>
        <strain evidence="4">IBRC 10765</strain>
    </source>
</reference>
<gene>
    <name evidence="3" type="ORF">ACFOOG_03925</name>
</gene>
<dbReference type="Pfam" id="PF13432">
    <property type="entry name" value="TPR_16"/>
    <property type="match status" value="3"/>
</dbReference>
<accession>A0ABV7ZUU1</accession>
<dbReference type="PANTHER" id="PTHR12558:SF13">
    <property type="entry name" value="CELL DIVISION CYCLE PROTEIN 27 HOMOLOG"/>
    <property type="match status" value="1"/>
</dbReference>
<dbReference type="PANTHER" id="PTHR12558">
    <property type="entry name" value="CELL DIVISION CYCLE 16,23,27"/>
    <property type="match status" value="1"/>
</dbReference>